<dbReference type="OrthoDB" id="9803824at2"/>
<reference evidence="6 7" key="1">
    <citation type="submission" date="2019-04" db="EMBL/GenBank/DDBJ databases">
        <authorList>
            <person name="Hwang J.C."/>
        </authorList>
    </citation>
    <scope>NUCLEOTIDE SEQUENCE [LARGE SCALE GENOMIC DNA]</scope>
    <source>
        <strain evidence="6 7">IMCC35001</strain>
    </source>
</reference>
<sequence length="604" mass="69110">MRQLFYLWLFFLFPFGAISSQDSKEVDVMLTSLVEVIYDDEKEAEKLFSYLFERREHLKESQVQRLILLKSYQLAIIEEHNSRIRLLNSYPWSDAEGEYRLRAYHQYSEAYGSIGEYKQAFEYATKSVELSGTSSDPTLQMLSLQALYSSFNSIYLYDKSIAVADRIFQLGVDNDSLRIQCYGLADRVEALFHKRHYQAVIESAQKVKDTCSLSDDDLIKDIVDIYLISSGLLSGDVDKDALRKVVEKHKRLSELPYQYALVLNNALGSAFFHFGDLSKSYDFTVLVTSSNKISKTEEIYLDSLKRLLEIMVVQGDGASVAAISRELSDVYDEFIRKVLERQAFYYLSKVSEQEEKRKSNLLERNRERLEWQAKLNATKYQQVKFMLIWSLVGCIILILLVTRVYLQKRKIKVSLETDNLTKVLSRVSLMKSCTKAVAEAKRREQPLSLVVFDLDLFKRINDTFGHALGDWVLKTVSRVVRNSIRDKDILGRLGGEEFVICLPNTDIEQARLLSERCREGLERIVAPVAGRAPDISASFGVARLDETVDSLDKLLVTADRCLYQAKHLGRNRVATVLDETSTDAYQPSMGLCTLQAEQGQVPVK</sequence>
<dbReference type="Gene3D" id="3.30.70.270">
    <property type="match status" value="1"/>
</dbReference>
<keyword evidence="7" id="KW-1185">Reference proteome</keyword>
<evidence type="ECO:0000256" key="1">
    <source>
        <dbReference type="ARBA" id="ARBA00001946"/>
    </source>
</evidence>
<keyword evidence="4" id="KW-0812">Transmembrane</keyword>
<keyword evidence="4" id="KW-0472">Membrane</keyword>
<protein>
    <recommendedName>
        <fullName evidence="2">diguanylate cyclase</fullName>
        <ecNumber evidence="2">2.7.7.65</ecNumber>
    </recommendedName>
</protein>
<dbReference type="InterPro" id="IPR029787">
    <property type="entry name" value="Nucleotide_cyclase"/>
</dbReference>
<dbReference type="InterPro" id="IPR043128">
    <property type="entry name" value="Rev_trsase/Diguanyl_cyclase"/>
</dbReference>
<dbReference type="Proteomes" id="UP000305674">
    <property type="component" value="Unassembled WGS sequence"/>
</dbReference>
<dbReference type="InterPro" id="IPR011990">
    <property type="entry name" value="TPR-like_helical_dom_sf"/>
</dbReference>
<dbReference type="EC" id="2.7.7.65" evidence="2"/>
<feature type="transmembrane region" description="Helical" evidence="4">
    <location>
        <begin position="386"/>
        <end position="406"/>
    </location>
</feature>
<dbReference type="InterPro" id="IPR000160">
    <property type="entry name" value="GGDEF_dom"/>
</dbReference>
<dbReference type="RefSeq" id="WP_136853605.1">
    <property type="nucleotide sequence ID" value="NZ_SWCI01000007.1"/>
</dbReference>
<gene>
    <name evidence="6" type="ORF">FCL40_12345</name>
</gene>
<dbReference type="SUPFAM" id="SSF48452">
    <property type="entry name" value="TPR-like"/>
    <property type="match status" value="1"/>
</dbReference>
<dbReference type="PANTHER" id="PTHR45138:SF9">
    <property type="entry name" value="DIGUANYLATE CYCLASE DGCM-RELATED"/>
    <property type="match status" value="1"/>
</dbReference>
<evidence type="ECO:0000256" key="4">
    <source>
        <dbReference type="SAM" id="Phobius"/>
    </source>
</evidence>
<dbReference type="InterPro" id="IPR050469">
    <property type="entry name" value="Diguanylate_Cyclase"/>
</dbReference>
<dbReference type="GO" id="GO:0052621">
    <property type="term" value="F:diguanylate cyclase activity"/>
    <property type="evidence" value="ECO:0007669"/>
    <property type="project" value="UniProtKB-EC"/>
</dbReference>
<dbReference type="EMBL" id="SWCI01000007">
    <property type="protein sequence ID" value="TKB48494.1"/>
    <property type="molecule type" value="Genomic_DNA"/>
</dbReference>
<proteinExistence type="predicted"/>
<organism evidence="6 7">
    <name type="scientific">Ferrimonas sediminicola</name>
    <dbReference type="NCBI Taxonomy" id="2569538"/>
    <lineage>
        <taxon>Bacteria</taxon>
        <taxon>Pseudomonadati</taxon>
        <taxon>Pseudomonadota</taxon>
        <taxon>Gammaproteobacteria</taxon>
        <taxon>Alteromonadales</taxon>
        <taxon>Ferrimonadaceae</taxon>
        <taxon>Ferrimonas</taxon>
    </lineage>
</organism>
<dbReference type="FunFam" id="3.30.70.270:FF:000001">
    <property type="entry name" value="Diguanylate cyclase domain protein"/>
    <property type="match status" value="1"/>
</dbReference>
<name>A0A4U1BCR1_9GAMM</name>
<dbReference type="AlphaFoldDB" id="A0A4U1BCR1"/>
<comment type="caution">
    <text evidence="6">The sequence shown here is derived from an EMBL/GenBank/DDBJ whole genome shotgun (WGS) entry which is preliminary data.</text>
</comment>
<dbReference type="CDD" id="cd01949">
    <property type="entry name" value="GGDEF"/>
    <property type="match status" value="1"/>
</dbReference>
<accession>A0A4U1BCR1</accession>
<dbReference type="PROSITE" id="PS50887">
    <property type="entry name" value="GGDEF"/>
    <property type="match status" value="1"/>
</dbReference>
<comment type="catalytic activity">
    <reaction evidence="3">
        <text>2 GTP = 3',3'-c-di-GMP + 2 diphosphate</text>
        <dbReference type="Rhea" id="RHEA:24898"/>
        <dbReference type="ChEBI" id="CHEBI:33019"/>
        <dbReference type="ChEBI" id="CHEBI:37565"/>
        <dbReference type="ChEBI" id="CHEBI:58805"/>
        <dbReference type="EC" id="2.7.7.65"/>
    </reaction>
</comment>
<evidence type="ECO:0000313" key="7">
    <source>
        <dbReference type="Proteomes" id="UP000305674"/>
    </source>
</evidence>
<evidence type="ECO:0000256" key="2">
    <source>
        <dbReference type="ARBA" id="ARBA00012528"/>
    </source>
</evidence>
<feature type="domain" description="GGDEF" evidence="5">
    <location>
        <begin position="445"/>
        <end position="578"/>
    </location>
</feature>
<keyword evidence="4" id="KW-1133">Transmembrane helix</keyword>
<evidence type="ECO:0000256" key="3">
    <source>
        <dbReference type="ARBA" id="ARBA00034247"/>
    </source>
</evidence>
<dbReference type="PANTHER" id="PTHR45138">
    <property type="entry name" value="REGULATORY COMPONENTS OF SENSORY TRANSDUCTION SYSTEM"/>
    <property type="match status" value="1"/>
</dbReference>
<evidence type="ECO:0000313" key="6">
    <source>
        <dbReference type="EMBL" id="TKB48494.1"/>
    </source>
</evidence>
<dbReference type="NCBIfam" id="TIGR00254">
    <property type="entry name" value="GGDEF"/>
    <property type="match status" value="1"/>
</dbReference>
<comment type="cofactor">
    <cofactor evidence="1">
        <name>Mg(2+)</name>
        <dbReference type="ChEBI" id="CHEBI:18420"/>
    </cofactor>
</comment>
<dbReference type="SUPFAM" id="SSF55073">
    <property type="entry name" value="Nucleotide cyclase"/>
    <property type="match status" value="1"/>
</dbReference>
<evidence type="ECO:0000259" key="5">
    <source>
        <dbReference type="PROSITE" id="PS50887"/>
    </source>
</evidence>
<dbReference type="SMART" id="SM00267">
    <property type="entry name" value="GGDEF"/>
    <property type="match status" value="1"/>
</dbReference>
<dbReference type="Pfam" id="PF00990">
    <property type="entry name" value="GGDEF"/>
    <property type="match status" value="1"/>
</dbReference>